<proteinExistence type="predicted"/>
<feature type="transmembrane region" description="Helical" evidence="2">
    <location>
        <begin position="392"/>
        <end position="412"/>
    </location>
</feature>
<keyword evidence="2" id="KW-1133">Transmembrane helix</keyword>
<reference evidence="3 4" key="1">
    <citation type="submission" date="2017-05" db="EMBL/GenBank/DDBJ databases">
        <title>Functional genome analysis of Paenibacillus pasadenensis strain R16: insights on endophytic life style and antifungal activity.</title>
        <authorList>
            <person name="Passera A."/>
            <person name="Marcolungo L."/>
            <person name="Casati P."/>
            <person name="Brasca M."/>
            <person name="Quaglino F."/>
            <person name="Delledonne M."/>
        </authorList>
    </citation>
    <scope>NUCLEOTIDE SEQUENCE [LARGE SCALE GENOMIC DNA]</scope>
    <source>
        <strain evidence="3 4">R16</strain>
    </source>
</reference>
<dbReference type="Proteomes" id="UP000234789">
    <property type="component" value="Unassembled WGS sequence"/>
</dbReference>
<evidence type="ECO:0008006" key="5">
    <source>
        <dbReference type="Google" id="ProtNLM"/>
    </source>
</evidence>
<feature type="transmembrane region" description="Helical" evidence="2">
    <location>
        <begin position="215"/>
        <end position="238"/>
    </location>
</feature>
<organism evidence="3 4">
    <name type="scientific">Paenibacillus pasadenensis</name>
    <dbReference type="NCBI Taxonomy" id="217090"/>
    <lineage>
        <taxon>Bacteria</taxon>
        <taxon>Bacillati</taxon>
        <taxon>Bacillota</taxon>
        <taxon>Bacilli</taxon>
        <taxon>Bacillales</taxon>
        <taxon>Paenibacillaceae</taxon>
        <taxon>Paenibacillus</taxon>
    </lineage>
</organism>
<dbReference type="EMBL" id="NFEZ01000001">
    <property type="protein sequence ID" value="PLT48324.1"/>
    <property type="molecule type" value="Genomic_DNA"/>
</dbReference>
<keyword evidence="4" id="KW-1185">Reference proteome</keyword>
<dbReference type="RefSeq" id="WP_052333240.1">
    <property type="nucleotide sequence ID" value="NZ_BIMM01000015.1"/>
</dbReference>
<feature type="transmembrane region" description="Helical" evidence="2">
    <location>
        <begin position="175"/>
        <end position="203"/>
    </location>
</feature>
<feature type="transmembrane region" description="Helical" evidence="2">
    <location>
        <begin position="288"/>
        <end position="306"/>
    </location>
</feature>
<dbReference type="AlphaFoldDB" id="A0A2N5ND96"/>
<feature type="transmembrane region" description="Helical" evidence="2">
    <location>
        <begin position="313"/>
        <end position="331"/>
    </location>
</feature>
<dbReference type="OrthoDB" id="9776737at2"/>
<name>A0A2N5ND96_9BACL</name>
<evidence type="ECO:0000256" key="2">
    <source>
        <dbReference type="SAM" id="Phobius"/>
    </source>
</evidence>
<accession>A0A2N5ND96</accession>
<keyword evidence="2" id="KW-0812">Transmembrane</keyword>
<feature type="transmembrane region" description="Helical" evidence="2">
    <location>
        <begin position="135"/>
        <end position="155"/>
    </location>
</feature>
<feature type="transmembrane region" description="Helical" evidence="2">
    <location>
        <begin position="21"/>
        <end position="40"/>
    </location>
</feature>
<sequence length="539" mass="57527">MSSSSSAASLAEPMSARTFGLWAAGLFLAGLAARLLLGLYTNGYVGDQMYFIRWMQGAMEHGVRLSYVHADMQNYPPVFIAILEGYGHVLNALGLEIKTAHLTSKALPILFDLLAMAILPLVLRRRLSRRSQLLLLGALALNPALLADGAIWGQIDVFHSLLMALGVLALVGQPFLAGALLGIALLSKFQAIVIAPVIGAYALRRMLRRDFAHPLLLAAGFLAPLALTAACFSANGTLDDMVQAAYLSATDMYPQLSLNAFNLWYHLFTDPSLNDTTTLAAGMSYKTFGFLLLGLACAFVAAYVLLLKQLRTVHLLMASAFINLAFFMLPTEIHERYGVPAMLFLVLVPFLMGRETTSAFDTTASPRIVLVPEPAAGTGSPHPLRRWTPRRLWSFAAGWFTLSTALNIWMVLNGGMGGKWLGGRSATSRGFAERSHGGSDGSGGLGRSGFDGSEGFGNGGFDGRGRAAAESGQPWRDASAGGWRDDSPGSAFSGGFGSGSLVGWEHALAVALSAANLALLLGLAALMLLQFKQKERPRT</sequence>
<comment type="caution">
    <text evidence="3">The sequence shown here is derived from an EMBL/GenBank/DDBJ whole genome shotgun (WGS) entry which is preliminary data.</text>
</comment>
<keyword evidence="2" id="KW-0472">Membrane</keyword>
<evidence type="ECO:0000313" key="4">
    <source>
        <dbReference type="Proteomes" id="UP000234789"/>
    </source>
</evidence>
<gene>
    <name evidence="3" type="ORF">B8V81_0456</name>
</gene>
<evidence type="ECO:0000256" key="1">
    <source>
        <dbReference type="SAM" id="MobiDB-lite"/>
    </source>
</evidence>
<evidence type="ECO:0000313" key="3">
    <source>
        <dbReference type="EMBL" id="PLT48324.1"/>
    </source>
</evidence>
<feature type="transmembrane region" description="Helical" evidence="2">
    <location>
        <begin position="337"/>
        <end position="353"/>
    </location>
</feature>
<feature type="region of interest" description="Disordered" evidence="1">
    <location>
        <begin position="461"/>
        <end position="484"/>
    </location>
</feature>
<feature type="transmembrane region" description="Helical" evidence="2">
    <location>
        <begin position="507"/>
        <end position="529"/>
    </location>
</feature>
<protein>
    <recommendedName>
        <fullName evidence="5">DUF2029 domain-containing protein</fullName>
    </recommendedName>
</protein>